<organism evidence="4 5">
    <name type="scientific">Desulfitobacterium hafniense (strain Y51)</name>
    <dbReference type="NCBI Taxonomy" id="138119"/>
    <lineage>
        <taxon>Bacteria</taxon>
        <taxon>Bacillati</taxon>
        <taxon>Bacillota</taxon>
        <taxon>Clostridia</taxon>
        <taxon>Eubacteriales</taxon>
        <taxon>Desulfitobacteriaceae</taxon>
        <taxon>Desulfitobacterium</taxon>
    </lineage>
</organism>
<evidence type="ECO:0000313" key="5">
    <source>
        <dbReference type="Proteomes" id="UP000001946"/>
    </source>
</evidence>
<sequence>MTYTISMCYYLSRRVIVTISKRLKNRLEMEEKIHQAGMRLFEKKGFENTTLQEIADLAKVSTSTLHKYFPEKEDILLKTARSKTEHFLAAAKQLPEELDARGKIETLFIDALKETAKVKTTFRLQMPGFYRVDKIFKLEKENRVVMSNVYKEILMKEQVKLNHPVSEEKCEDVARLIITVQFYILENNELDSSFDGVVYTKKFLDVLWKGVDDLLFS</sequence>
<dbReference type="HOGENOM" id="CLU_1270605_0_0_9"/>
<dbReference type="Gene3D" id="1.10.357.10">
    <property type="entry name" value="Tetracycline Repressor, domain 2"/>
    <property type="match status" value="1"/>
</dbReference>
<feature type="domain" description="HTH tetR-type" evidence="3">
    <location>
        <begin position="27"/>
        <end position="87"/>
    </location>
</feature>
<gene>
    <name evidence="4" type="ordered locus">DSY4766</name>
</gene>
<dbReference type="InterPro" id="IPR001647">
    <property type="entry name" value="HTH_TetR"/>
</dbReference>
<keyword evidence="1 2" id="KW-0238">DNA-binding</keyword>
<dbReference type="PROSITE" id="PS50977">
    <property type="entry name" value="HTH_TETR_2"/>
    <property type="match status" value="1"/>
</dbReference>
<dbReference type="Pfam" id="PF00440">
    <property type="entry name" value="TetR_N"/>
    <property type="match status" value="1"/>
</dbReference>
<evidence type="ECO:0000313" key="4">
    <source>
        <dbReference type="EMBL" id="BAE86555.1"/>
    </source>
</evidence>
<dbReference type="PANTHER" id="PTHR43479">
    <property type="entry name" value="ACREF/ENVCD OPERON REPRESSOR-RELATED"/>
    <property type="match status" value="1"/>
</dbReference>
<dbReference type="STRING" id="138119.DSY4766"/>
<evidence type="ECO:0000259" key="3">
    <source>
        <dbReference type="PROSITE" id="PS50977"/>
    </source>
</evidence>
<keyword evidence="5" id="KW-1185">Reference proteome</keyword>
<dbReference type="SUPFAM" id="SSF46689">
    <property type="entry name" value="Homeodomain-like"/>
    <property type="match status" value="1"/>
</dbReference>
<feature type="DNA-binding region" description="H-T-H motif" evidence="2">
    <location>
        <begin position="50"/>
        <end position="69"/>
    </location>
</feature>
<dbReference type="EMBL" id="AP008230">
    <property type="protein sequence ID" value="BAE86555.1"/>
    <property type="molecule type" value="Genomic_DNA"/>
</dbReference>
<dbReference type="GO" id="GO:0003677">
    <property type="term" value="F:DNA binding"/>
    <property type="evidence" value="ECO:0007669"/>
    <property type="project" value="UniProtKB-UniRule"/>
</dbReference>
<dbReference type="PRINTS" id="PR00455">
    <property type="entry name" value="HTHTETR"/>
</dbReference>
<dbReference type="AlphaFoldDB" id="Q24N37"/>
<reference evidence="4 5" key="1">
    <citation type="journal article" date="2006" name="J. Bacteriol.">
        <title>Complete genome sequence of the dehalorespiring bacterium Desulfitobacterium hafniense Y51 and comparison with Dehalococcoides ethenogenes 195.</title>
        <authorList>
            <person name="Nonaka H."/>
            <person name="Keresztes G."/>
            <person name="Shinoda Y."/>
            <person name="Ikenaga Y."/>
            <person name="Abe M."/>
            <person name="Naito K."/>
            <person name="Inatomi K."/>
            <person name="Furukawa K."/>
            <person name="Inui M."/>
            <person name="Yukawa H."/>
        </authorList>
    </citation>
    <scope>NUCLEOTIDE SEQUENCE [LARGE SCALE GENOMIC DNA]</scope>
    <source>
        <strain evidence="4 5">Y51</strain>
    </source>
</reference>
<dbReference type="InterPro" id="IPR050624">
    <property type="entry name" value="HTH-type_Tx_Regulator"/>
</dbReference>
<protein>
    <recommendedName>
        <fullName evidence="3">HTH tetR-type domain-containing protein</fullName>
    </recommendedName>
</protein>
<dbReference type="Proteomes" id="UP000001946">
    <property type="component" value="Chromosome"/>
</dbReference>
<dbReference type="PANTHER" id="PTHR43479:SF11">
    <property type="entry name" value="ACREF_ENVCD OPERON REPRESSOR-RELATED"/>
    <property type="match status" value="1"/>
</dbReference>
<accession>Q24N37</accession>
<dbReference type="InterPro" id="IPR009057">
    <property type="entry name" value="Homeodomain-like_sf"/>
</dbReference>
<proteinExistence type="predicted"/>
<evidence type="ECO:0000256" key="1">
    <source>
        <dbReference type="ARBA" id="ARBA00023125"/>
    </source>
</evidence>
<evidence type="ECO:0000256" key="2">
    <source>
        <dbReference type="PROSITE-ProRule" id="PRU00335"/>
    </source>
</evidence>
<dbReference type="KEGG" id="dsy:DSY4766"/>
<dbReference type="eggNOG" id="COG1309">
    <property type="taxonomic scope" value="Bacteria"/>
</dbReference>
<name>Q24N37_DESHY</name>